<sequence>MNMHYSRHQRRHDRNTGLIIGCFLVVAVLLITIAAVTQGASKQAQTCTVTGKHMTTDVHDGKSVRVYQVETSDCGVMRVEDNALQGVFNSADLFANVREGQRYRFTTVGWRVPFLSAFPTIVKMEKA</sequence>
<organism evidence="1 2">
    <name type="scientific">Arthrobacter phage DrYang</name>
    <dbReference type="NCBI Taxonomy" id="2686080"/>
    <lineage>
        <taxon>Viruses</taxon>
        <taxon>Duplodnaviria</taxon>
        <taxon>Heunggongvirae</taxon>
        <taxon>Uroviricota</taxon>
        <taxon>Caudoviricetes</taxon>
        <taxon>Klausavirus</taxon>
        <taxon>Klausavirus dryang</taxon>
    </lineage>
</organism>
<accession>A0A6B9JEB1</accession>
<dbReference type="GeneID" id="55815421"/>
<keyword evidence="2" id="KW-1185">Reference proteome</keyword>
<evidence type="ECO:0000313" key="2">
    <source>
        <dbReference type="Proteomes" id="UP000438167"/>
    </source>
</evidence>
<protein>
    <submittedName>
        <fullName evidence="1">Uncharacterized protein</fullName>
    </submittedName>
</protein>
<name>A0A6B9JEB1_9CAUD</name>
<reference evidence="1 2" key="1">
    <citation type="submission" date="2019-11" db="EMBL/GenBank/DDBJ databases">
        <authorList>
            <person name="Donovan J."/>
            <person name="Schaffer R."/>
            <person name="Bae M.S."/>
            <person name="Gitobu P.N."/>
            <person name="Guan P."/>
            <person name="Olavarrieta M.P."/>
            <person name="Perez Cortez K."/>
            <person name="Tozier F.G."/>
            <person name="Vasilopoulos H."/>
            <person name="Zhang S."/>
            <person name="Kapinos A."/>
            <person name="Freise A.C."/>
            <person name="Moberg-Parker J."/>
            <person name="Garlena R.A."/>
            <person name="Russell D.A."/>
            <person name="Pope W.H."/>
            <person name="Jacobs-Sera D."/>
            <person name="Hatfull G.F."/>
        </authorList>
    </citation>
    <scope>NUCLEOTIDE SEQUENCE [LARGE SCALE GENOMIC DNA]</scope>
</reference>
<dbReference type="KEGG" id="vg:55815421"/>
<dbReference type="EMBL" id="MN703411">
    <property type="protein sequence ID" value="QGZ17192.1"/>
    <property type="molecule type" value="Genomic_DNA"/>
</dbReference>
<proteinExistence type="predicted"/>
<dbReference type="Proteomes" id="UP000438167">
    <property type="component" value="Segment"/>
</dbReference>
<evidence type="ECO:0000313" key="1">
    <source>
        <dbReference type="EMBL" id="QGZ17192.1"/>
    </source>
</evidence>
<dbReference type="RefSeq" id="YP_009886015.1">
    <property type="nucleotide sequence ID" value="NC_049489.1"/>
</dbReference>
<gene>
    <name evidence="1" type="primary">93</name>
    <name evidence="1" type="ORF">SEA_DRYANG_93</name>
</gene>